<feature type="compositionally biased region" description="Polar residues" evidence="9">
    <location>
        <begin position="173"/>
        <end position="185"/>
    </location>
</feature>
<feature type="region of interest" description="Disordered" evidence="9">
    <location>
        <begin position="65"/>
        <end position="117"/>
    </location>
</feature>
<dbReference type="Proteomes" id="UP001279410">
    <property type="component" value="Unassembled WGS sequence"/>
</dbReference>
<evidence type="ECO:0000256" key="9">
    <source>
        <dbReference type="SAM" id="MobiDB-lite"/>
    </source>
</evidence>
<dbReference type="InterPro" id="IPR013087">
    <property type="entry name" value="Znf_C2H2_type"/>
</dbReference>
<dbReference type="GO" id="GO:0008270">
    <property type="term" value="F:zinc ion binding"/>
    <property type="evidence" value="ECO:0007669"/>
    <property type="project" value="UniProtKB-KW"/>
</dbReference>
<dbReference type="GO" id="GO:0005634">
    <property type="term" value="C:nucleus"/>
    <property type="evidence" value="ECO:0007669"/>
    <property type="project" value="UniProtKB-SubCell"/>
</dbReference>
<dbReference type="GO" id="GO:0000981">
    <property type="term" value="F:DNA-binding transcription factor activity, RNA polymerase II-specific"/>
    <property type="evidence" value="ECO:0007669"/>
    <property type="project" value="TreeGrafter"/>
</dbReference>
<feature type="domain" description="C2H2-type" evidence="10">
    <location>
        <begin position="491"/>
        <end position="518"/>
    </location>
</feature>
<evidence type="ECO:0000256" key="2">
    <source>
        <dbReference type="ARBA" id="ARBA00022723"/>
    </source>
</evidence>
<evidence type="ECO:0000256" key="7">
    <source>
        <dbReference type="PROSITE-ProRule" id="PRU00042"/>
    </source>
</evidence>
<dbReference type="PROSITE" id="PS00028">
    <property type="entry name" value="ZINC_FINGER_C2H2_1"/>
    <property type="match status" value="4"/>
</dbReference>
<evidence type="ECO:0000256" key="1">
    <source>
        <dbReference type="ARBA" id="ARBA00004123"/>
    </source>
</evidence>
<evidence type="ECO:0000256" key="8">
    <source>
        <dbReference type="SAM" id="Coils"/>
    </source>
</evidence>
<feature type="region of interest" description="Disordered" evidence="9">
    <location>
        <begin position="644"/>
        <end position="664"/>
    </location>
</feature>
<comment type="caution">
    <text evidence="11">The sequence shown here is derived from an EMBL/GenBank/DDBJ whole genome shotgun (WGS) entry which is preliminary data.</text>
</comment>
<dbReference type="Gene3D" id="3.30.160.60">
    <property type="entry name" value="Classic Zinc Finger"/>
    <property type="match status" value="3"/>
</dbReference>
<keyword evidence="4 7" id="KW-0863">Zinc-finger</keyword>
<name>A0AAD3RDA3_LATJO</name>
<accession>A0AAD3RDA3</accession>
<feature type="compositionally biased region" description="Basic and acidic residues" evidence="9">
    <location>
        <begin position="644"/>
        <end position="653"/>
    </location>
</feature>
<dbReference type="Pfam" id="PF13912">
    <property type="entry name" value="zf-C2H2_6"/>
    <property type="match status" value="1"/>
</dbReference>
<keyword evidence="3" id="KW-0677">Repeat</keyword>
<dbReference type="SUPFAM" id="SSF57667">
    <property type="entry name" value="beta-beta-alpha zinc fingers"/>
    <property type="match status" value="2"/>
</dbReference>
<feature type="domain" description="C2H2-type" evidence="10">
    <location>
        <begin position="447"/>
        <end position="474"/>
    </location>
</feature>
<feature type="domain" description="C2H2-type" evidence="10">
    <location>
        <begin position="519"/>
        <end position="546"/>
    </location>
</feature>
<dbReference type="PANTHER" id="PTHR24394:SF0">
    <property type="entry name" value="ZINC FINGER AND BTB DOMAIN-CONTAINING PROTEIN 40"/>
    <property type="match status" value="1"/>
</dbReference>
<comment type="subcellular location">
    <subcellularLocation>
        <location evidence="1">Nucleus</location>
    </subcellularLocation>
</comment>
<dbReference type="EMBL" id="BRZM01000088">
    <property type="protein sequence ID" value="GLD66119.1"/>
    <property type="molecule type" value="Genomic_DNA"/>
</dbReference>
<organism evidence="11 12">
    <name type="scientific">Lates japonicus</name>
    <name type="common">Japanese lates</name>
    <dbReference type="NCBI Taxonomy" id="270547"/>
    <lineage>
        <taxon>Eukaryota</taxon>
        <taxon>Metazoa</taxon>
        <taxon>Chordata</taxon>
        <taxon>Craniata</taxon>
        <taxon>Vertebrata</taxon>
        <taxon>Euteleostomi</taxon>
        <taxon>Actinopterygii</taxon>
        <taxon>Neopterygii</taxon>
        <taxon>Teleostei</taxon>
        <taxon>Neoteleostei</taxon>
        <taxon>Acanthomorphata</taxon>
        <taxon>Carangaria</taxon>
        <taxon>Carangaria incertae sedis</taxon>
        <taxon>Centropomidae</taxon>
        <taxon>Lates</taxon>
    </lineage>
</organism>
<evidence type="ECO:0000259" key="10">
    <source>
        <dbReference type="PROSITE" id="PS50157"/>
    </source>
</evidence>
<dbReference type="InterPro" id="IPR036236">
    <property type="entry name" value="Znf_C2H2_sf"/>
</dbReference>
<feature type="region of interest" description="Disordered" evidence="9">
    <location>
        <begin position="133"/>
        <end position="224"/>
    </location>
</feature>
<evidence type="ECO:0000313" key="11">
    <source>
        <dbReference type="EMBL" id="GLD66119.1"/>
    </source>
</evidence>
<dbReference type="FunFam" id="3.30.160.60:FF:000478">
    <property type="entry name" value="Zinc finger protein 133"/>
    <property type="match status" value="1"/>
</dbReference>
<dbReference type="PANTHER" id="PTHR24394">
    <property type="entry name" value="ZINC FINGER PROTEIN"/>
    <property type="match status" value="1"/>
</dbReference>
<keyword evidence="2" id="KW-0479">Metal-binding</keyword>
<feature type="region of interest" description="Disordered" evidence="9">
    <location>
        <begin position="419"/>
        <end position="447"/>
    </location>
</feature>
<sequence length="664" mass="74257">MDATMFQLRSFVHQRLYAAAEEILGEVEKTITLALYEAEVSRSKEEVESLRHQLGLLRKKSAAELPLTSSTSDHGAQGDAGQLRENPGPSTPEESNFSLSAELPGPSQTSTGLDSNDWNYCLAEADFKMPEIKEEQEELGDESQAQEIVFPSTEIVKSEKEKPEAQVSYEMQPVSSVCSEAQSENSDSDEELVNSKEEQTKPMKRNAKILQRQSGNDDKKDQAVLPYENRSAKVKMFQLRSFVHQRLYAAAEEILGEVEKTVWLALHEATGGRRPREEKKPDFINQISATETPLTNSPVTGQEEKEEETSTQPVIQEESEWSAAEVPGSSLTCAATEHKNGNQCLVQIDFKIKEEQEDDSQTHEVVSLPPEAVKTEQDQPETYVIDELQPVSSFCSAAQCENSDSDEEWVRSKTVKALRRQNGNLKQRGQAASPDGDSSAKSQKGRSVCPVCGKGFQYIRPFMKHLKTHNRTSESTKELLRRLQSAHSKRLICGVCGKKFTNPGGLHIHSKIHTGVKDFKCQDCGRTFVRKEHLIVHTRTHSGERPYHCDICGKAFTQSQNVTVHRRTHTGERPYECASRTVRISACSTRTALCSIQTDHCSLHLRQISAQTDALFTTDLSQPLPVISEEQLVKHGRFIIFSIQHDKPPKEDPTSPYAVTDSQC</sequence>
<keyword evidence="5" id="KW-0862">Zinc</keyword>
<proteinExistence type="predicted"/>
<dbReference type="SMART" id="SM00355">
    <property type="entry name" value="ZnF_C2H2"/>
    <property type="match status" value="4"/>
</dbReference>
<evidence type="ECO:0000256" key="3">
    <source>
        <dbReference type="ARBA" id="ARBA00022737"/>
    </source>
</evidence>
<dbReference type="PROSITE" id="PS50157">
    <property type="entry name" value="ZINC_FINGER_C2H2_2"/>
    <property type="match status" value="4"/>
</dbReference>
<feature type="compositionally biased region" description="Polar residues" evidence="9">
    <location>
        <begin position="106"/>
        <end position="117"/>
    </location>
</feature>
<keyword evidence="12" id="KW-1185">Reference proteome</keyword>
<evidence type="ECO:0000256" key="6">
    <source>
        <dbReference type="ARBA" id="ARBA00023242"/>
    </source>
</evidence>
<dbReference type="AlphaFoldDB" id="A0AAD3RDA3"/>
<gene>
    <name evidence="11" type="ORF">AKAME5_001753800</name>
</gene>
<feature type="domain" description="C2H2-type" evidence="10">
    <location>
        <begin position="547"/>
        <end position="574"/>
    </location>
</feature>
<feature type="compositionally biased region" description="Basic and acidic residues" evidence="9">
    <location>
        <begin position="270"/>
        <end position="282"/>
    </location>
</feature>
<feature type="region of interest" description="Disordered" evidence="9">
    <location>
        <begin position="270"/>
        <end position="327"/>
    </location>
</feature>
<evidence type="ECO:0000313" key="12">
    <source>
        <dbReference type="Proteomes" id="UP001279410"/>
    </source>
</evidence>
<dbReference type="Pfam" id="PF00096">
    <property type="entry name" value="zf-C2H2"/>
    <property type="match status" value="3"/>
</dbReference>
<evidence type="ECO:0000256" key="4">
    <source>
        <dbReference type="ARBA" id="ARBA00022771"/>
    </source>
</evidence>
<keyword evidence="8" id="KW-0175">Coiled coil</keyword>
<evidence type="ECO:0000256" key="5">
    <source>
        <dbReference type="ARBA" id="ARBA00022833"/>
    </source>
</evidence>
<dbReference type="FunFam" id="3.30.160.60:FF:001498">
    <property type="entry name" value="Zinc finger protein 404"/>
    <property type="match status" value="1"/>
</dbReference>
<feature type="compositionally biased region" description="Polar residues" evidence="9">
    <location>
        <begin position="285"/>
        <end position="300"/>
    </location>
</feature>
<reference evidence="11" key="1">
    <citation type="submission" date="2022-08" db="EMBL/GenBank/DDBJ databases">
        <title>Genome sequencing of akame (Lates japonicus).</title>
        <authorList>
            <person name="Hashiguchi Y."/>
            <person name="Takahashi H."/>
        </authorList>
    </citation>
    <scope>NUCLEOTIDE SEQUENCE</scope>
    <source>
        <strain evidence="11">Kochi</strain>
    </source>
</reference>
<feature type="coiled-coil region" evidence="8">
    <location>
        <begin position="33"/>
        <end position="60"/>
    </location>
</feature>
<keyword evidence="6" id="KW-0539">Nucleus</keyword>
<feature type="region of interest" description="Disordered" evidence="9">
    <location>
        <begin position="355"/>
        <end position="378"/>
    </location>
</feature>
<protein>
    <submittedName>
        <fullName evidence="11">Zinc finger protein 569-like isoform X2</fullName>
    </submittedName>
</protein>